<dbReference type="SUPFAM" id="SSF160443">
    <property type="entry name" value="SMR domain-like"/>
    <property type="match status" value="1"/>
</dbReference>
<dbReference type="PROSITE" id="PS50828">
    <property type="entry name" value="SMR"/>
    <property type="match status" value="1"/>
</dbReference>
<sequence length="192" mass="21401">MFGAMSDKINSNKTDPEISFSEVMGDVSPIKHDKTVLRTNGPIRKDKQRAYHRAMAQAETEQVIDGLSSEVVEIVESDEELIFAAPGIQISVMKRLRKGHIPWEAGIDLHGMTVDTARDELSAFVRDSQRQSMRSVMVIHGKAFSQSGQQPVLKSYVNDWLRQLSQVLAFCSAQPKDGGSGALYILLKQNRQ</sequence>
<name>A0A7R6SWA7_9GAMM</name>
<dbReference type="PANTHER" id="PTHR35562">
    <property type="entry name" value="DNA ENDONUCLEASE SMRA-RELATED"/>
    <property type="match status" value="1"/>
</dbReference>
<reference evidence="2 3" key="1">
    <citation type="journal article" date="2008" name="Int. J. Syst. Evol. Microbiol.">
        <title>Neptunomonas japonica sp. nov., an Osedax japonicus symbiont-like bacterium isolated from sediment adjacent to sperm whale carcasses off Kagoshima, Japan.</title>
        <authorList>
            <person name="Miyazaki M."/>
            <person name="Nogi Y."/>
            <person name="Fujiwara Y."/>
            <person name="Kawato M."/>
            <person name="Kubokawa K."/>
            <person name="Horikoshi K."/>
        </authorList>
    </citation>
    <scope>NUCLEOTIDE SEQUENCE [LARGE SCALE GENOMIC DNA]</scope>
    <source>
        <strain evidence="2 3">JAMM 1380</strain>
    </source>
</reference>
<organism evidence="2 3">
    <name type="scientific">Neptunomonas japonica JAMM 1380</name>
    <dbReference type="NCBI Taxonomy" id="1441457"/>
    <lineage>
        <taxon>Bacteria</taxon>
        <taxon>Pseudomonadati</taxon>
        <taxon>Pseudomonadota</taxon>
        <taxon>Gammaproteobacteria</taxon>
        <taxon>Oceanospirillales</taxon>
        <taxon>Oceanospirillaceae</taxon>
        <taxon>Neptunomonas</taxon>
    </lineage>
</organism>
<dbReference type="KEGG" id="njp:NEJAP_1628"/>
<proteinExistence type="predicted"/>
<dbReference type="PANTHER" id="PTHR35562:SF2">
    <property type="entry name" value="DNA ENDONUCLEASE SMRA-RELATED"/>
    <property type="match status" value="1"/>
</dbReference>
<accession>A0A7R6SWA7</accession>
<dbReference type="GO" id="GO:0004520">
    <property type="term" value="F:DNA endonuclease activity"/>
    <property type="evidence" value="ECO:0007669"/>
    <property type="project" value="TreeGrafter"/>
</dbReference>
<dbReference type="EMBL" id="AP014546">
    <property type="protein sequence ID" value="BBB29580.1"/>
    <property type="molecule type" value="Genomic_DNA"/>
</dbReference>
<evidence type="ECO:0000313" key="2">
    <source>
        <dbReference type="EMBL" id="BBB29580.1"/>
    </source>
</evidence>
<evidence type="ECO:0000313" key="3">
    <source>
        <dbReference type="Proteomes" id="UP000595332"/>
    </source>
</evidence>
<dbReference type="Proteomes" id="UP000595332">
    <property type="component" value="Chromosome"/>
</dbReference>
<keyword evidence="3" id="KW-1185">Reference proteome</keyword>
<protein>
    <submittedName>
        <fullName evidence="2">DNA mismatch repair protein MutS</fullName>
    </submittedName>
</protein>
<dbReference type="AlphaFoldDB" id="A0A7R6SWA7"/>
<dbReference type="InterPro" id="IPR036063">
    <property type="entry name" value="Smr_dom_sf"/>
</dbReference>
<feature type="domain" description="Smr" evidence="1">
    <location>
        <begin position="107"/>
        <end position="188"/>
    </location>
</feature>
<dbReference type="InterPro" id="IPR002625">
    <property type="entry name" value="Smr_dom"/>
</dbReference>
<dbReference type="Gene3D" id="3.30.1370.110">
    <property type="match status" value="1"/>
</dbReference>
<evidence type="ECO:0000259" key="1">
    <source>
        <dbReference type="PROSITE" id="PS50828"/>
    </source>
</evidence>
<dbReference type="Pfam" id="PF01713">
    <property type="entry name" value="Smr"/>
    <property type="match status" value="1"/>
</dbReference>
<gene>
    <name evidence="2" type="ORF">NEJAP_1628</name>
</gene>
<dbReference type="SMART" id="SM00463">
    <property type="entry name" value="SMR"/>
    <property type="match status" value="1"/>
</dbReference>